<dbReference type="OrthoDB" id="9816120at2"/>
<dbReference type="STRING" id="760192.Halhy_4160"/>
<dbReference type="InterPro" id="IPR013517">
    <property type="entry name" value="FG-GAP"/>
</dbReference>
<dbReference type="eggNOG" id="COG3209">
    <property type="taxonomic scope" value="Bacteria"/>
</dbReference>
<dbReference type="EMBL" id="CP002691">
    <property type="protein sequence ID" value="AEE52006.1"/>
    <property type="molecule type" value="Genomic_DNA"/>
</dbReference>
<keyword evidence="3" id="KW-1185">Reference proteome</keyword>
<dbReference type="PANTHER" id="PTHR44103">
    <property type="entry name" value="PROPROTEIN CONVERTASE P"/>
    <property type="match status" value="1"/>
</dbReference>
<keyword evidence="1" id="KW-0732">Signal</keyword>
<dbReference type="PANTHER" id="PTHR44103:SF1">
    <property type="entry name" value="PROPROTEIN CONVERTASE P"/>
    <property type="match status" value="1"/>
</dbReference>
<organism evidence="2 3">
    <name type="scientific">Haliscomenobacter hydrossis (strain ATCC 27775 / DSM 1100 / LMG 10767 / O)</name>
    <dbReference type="NCBI Taxonomy" id="760192"/>
    <lineage>
        <taxon>Bacteria</taxon>
        <taxon>Pseudomonadati</taxon>
        <taxon>Bacteroidota</taxon>
        <taxon>Saprospiria</taxon>
        <taxon>Saprospirales</taxon>
        <taxon>Haliscomenobacteraceae</taxon>
        <taxon>Haliscomenobacter</taxon>
    </lineage>
</organism>
<evidence type="ECO:0000313" key="3">
    <source>
        <dbReference type="Proteomes" id="UP000008461"/>
    </source>
</evidence>
<evidence type="ECO:0008006" key="4">
    <source>
        <dbReference type="Google" id="ProtNLM"/>
    </source>
</evidence>
<dbReference type="eggNOG" id="COG2706">
    <property type="taxonomic scope" value="Bacteria"/>
</dbReference>
<gene>
    <name evidence="2" type="ordered locus">Halhy_4160</name>
</gene>
<sequence length="765" mass="85501">MMQKTNRLFVLAILILSVNLRLYAQFGEEKILTQCEICGLQSLQSLDLNGDGNLDIVGTTNFNDALFWLKNDGKNNFSDTIILSSKFIGIVDGQWVDFDKDGDIDFLGAASSPTVANNAKHFMFIKNRGNGTFSDPEFFINFNISLEKLFLGDVDGDQDIDVVALASNLDQILVYKNGGNGLIHSVYSVIVASDVKMVGLEDFDQDKDLDILVHFYNQVNWEIAFLPNNGSGVFTLQRPSLRESLNFVSFSGLMDLNKDGLLDLVYTTPGNLLIQMNAGSGKLQNFTQSLTIRGGESVKLIKYADIDKDNDVDILMVVNKNSVSEFDFRSDIVWLKNEGDGTFLSTNVLITAPSNIVRFDLADFNKDQNLDILYGISGFDGILLGFNNGANAYSVRTLKVAAHGWITSISAEDIDGDRQNDIIATSAFDGKLTWYKNLGRHEFSEQKIISSAQLGVKLAIPVDLDGDNIKDLFTYYQLPDSRLSWYKNFGNGIFSNELIIYKNPNEYLSEYIVITDLDNDGDNDIVTGLRSRQVLAWYQNNGKGEFLPPQQIDDFKNVLSNLNGIQVADLDGNQLPDIVAAIYPGYLIWYKNKGAGAFTSQTMISKGLPGLPFNYRIVDIDQDKDNDIVAVAYNLFLLFENDGTGNFVEKQLINDLREPVISDLKIEDLDNDGDVDILVGTESYGDLVIWYQNDGKQHFTKQTIYKGKGLRALVATGDLDNDADLDVIFAERQFNKLGWYENLVKSSTTSSHFLQNQLKYQRVRL</sequence>
<dbReference type="Gene3D" id="2.130.10.130">
    <property type="entry name" value="Integrin alpha, N-terminal"/>
    <property type="match status" value="2"/>
</dbReference>
<protein>
    <recommendedName>
        <fullName evidence="4">FG-GAP repeat protein</fullName>
    </recommendedName>
</protein>
<reference key="2">
    <citation type="submission" date="2011-04" db="EMBL/GenBank/DDBJ databases">
        <title>Complete sequence of chromosome of Haliscomenobacter hydrossis DSM 1100.</title>
        <authorList>
            <consortium name="US DOE Joint Genome Institute (JGI-PGF)"/>
            <person name="Lucas S."/>
            <person name="Han J."/>
            <person name="Lapidus A."/>
            <person name="Bruce D."/>
            <person name="Goodwin L."/>
            <person name="Pitluck S."/>
            <person name="Peters L."/>
            <person name="Kyrpides N."/>
            <person name="Mavromatis K."/>
            <person name="Ivanova N."/>
            <person name="Ovchinnikova G."/>
            <person name="Pagani I."/>
            <person name="Daligault H."/>
            <person name="Detter J.C."/>
            <person name="Han C."/>
            <person name="Land M."/>
            <person name="Hauser L."/>
            <person name="Markowitz V."/>
            <person name="Cheng J.-F."/>
            <person name="Hugenholtz P."/>
            <person name="Woyke T."/>
            <person name="Wu D."/>
            <person name="Verbarg S."/>
            <person name="Frueling A."/>
            <person name="Brambilla E."/>
            <person name="Klenk H.-P."/>
            <person name="Eisen J.A."/>
        </authorList>
    </citation>
    <scope>NUCLEOTIDE SEQUENCE</scope>
    <source>
        <strain>DSM 1100</strain>
    </source>
</reference>
<dbReference type="KEGG" id="hhy:Halhy_4160"/>
<dbReference type="HOGENOM" id="CLU_364775_0_0_10"/>
<dbReference type="InterPro" id="IPR028994">
    <property type="entry name" value="Integrin_alpha_N"/>
</dbReference>
<dbReference type="RefSeq" id="WP_013766544.1">
    <property type="nucleotide sequence ID" value="NC_015510.1"/>
</dbReference>
<name>F4L4K5_HALH1</name>
<evidence type="ECO:0000313" key="2">
    <source>
        <dbReference type="EMBL" id="AEE52006.1"/>
    </source>
</evidence>
<accession>F4L4K5</accession>
<dbReference type="SUPFAM" id="SSF69318">
    <property type="entry name" value="Integrin alpha N-terminal domain"/>
    <property type="match status" value="3"/>
</dbReference>
<dbReference type="AlphaFoldDB" id="F4L4K5"/>
<proteinExistence type="predicted"/>
<reference evidence="2 3" key="1">
    <citation type="journal article" date="2011" name="Stand. Genomic Sci.">
        <title>Complete genome sequence of Haliscomenobacter hydrossis type strain (O).</title>
        <authorList>
            <consortium name="US DOE Joint Genome Institute (JGI-PGF)"/>
            <person name="Daligault H."/>
            <person name="Lapidus A."/>
            <person name="Zeytun A."/>
            <person name="Nolan M."/>
            <person name="Lucas S."/>
            <person name="Del Rio T.G."/>
            <person name="Tice H."/>
            <person name="Cheng J.F."/>
            <person name="Tapia R."/>
            <person name="Han C."/>
            <person name="Goodwin L."/>
            <person name="Pitluck S."/>
            <person name="Liolios K."/>
            <person name="Pagani I."/>
            <person name="Ivanova N."/>
            <person name="Huntemann M."/>
            <person name="Mavromatis K."/>
            <person name="Mikhailova N."/>
            <person name="Pati A."/>
            <person name="Chen A."/>
            <person name="Palaniappan K."/>
            <person name="Land M."/>
            <person name="Hauser L."/>
            <person name="Brambilla E.M."/>
            <person name="Rohde M."/>
            <person name="Verbarg S."/>
            <person name="Goker M."/>
            <person name="Bristow J."/>
            <person name="Eisen J.A."/>
            <person name="Markowitz V."/>
            <person name="Hugenholtz P."/>
            <person name="Kyrpides N.C."/>
            <person name="Klenk H.P."/>
            <person name="Woyke T."/>
        </authorList>
    </citation>
    <scope>NUCLEOTIDE SEQUENCE [LARGE SCALE GENOMIC DNA]</scope>
    <source>
        <strain evidence="3">ATCC 27775 / DSM 1100 / LMG 10767 / O</strain>
    </source>
</reference>
<dbReference type="Proteomes" id="UP000008461">
    <property type="component" value="Chromosome"/>
</dbReference>
<dbReference type="Pfam" id="PF13517">
    <property type="entry name" value="FG-GAP_3"/>
    <property type="match status" value="5"/>
</dbReference>
<evidence type="ECO:0000256" key="1">
    <source>
        <dbReference type="ARBA" id="ARBA00022729"/>
    </source>
</evidence>